<dbReference type="CDD" id="cd02674">
    <property type="entry name" value="Peptidase_C19R"/>
    <property type="match status" value="1"/>
</dbReference>
<dbReference type="CDD" id="cd17039">
    <property type="entry name" value="Ubl_ubiquitin_like"/>
    <property type="match status" value="1"/>
</dbReference>
<evidence type="ECO:0000256" key="4">
    <source>
        <dbReference type="ARBA" id="ARBA00022771"/>
    </source>
</evidence>
<dbReference type="PROSITE" id="PS00972">
    <property type="entry name" value="USP_1"/>
    <property type="match status" value="1"/>
</dbReference>
<dbReference type="GeneID" id="106073852"/>
<feature type="compositionally biased region" description="Low complexity" evidence="7">
    <location>
        <begin position="900"/>
        <end position="913"/>
    </location>
</feature>
<dbReference type="Pfam" id="PF00443">
    <property type="entry name" value="UCH"/>
    <property type="match status" value="1"/>
</dbReference>
<evidence type="ECO:0000256" key="2">
    <source>
        <dbReference type="ARBA" id="ARBA00012759"/>
    </source>
</evidence>
<sequence>MPMADRDISERIKITKLFVSNNSNNTPETVADSLEQDDSANFTKEDPNLNNEVEDLDKLSSPVFVKKSKTMQLKADENVPSYSWEQDMSSVTVTLPLNPETYKTQDLDVSFTIKEANIRISDDKVKIIHFYDAIQKDRSRVQLKRDAIKLLVVKLHPAVWPYLEAQDDEQEDLSLGSCTKTMEVDDCLDYDDVGLAGKEDVKSKMKEMLEVELVEKEEEPVYVLEQIKHDFIERGDTFTVCVYVKELDKDAVKVLFIPQGFRLNFQSGDPKFLQQHKDTTKDTVFTWRVKTRKDIEPDKCSFVVRPNKVEIKIVKKTSSTWSSLEDPVKEVKDSSRSDTWMPLTKSNCSSSSKTVKDNAINLEKIKNSKVMFDDMADIEVNDDNQDRRAMPIPGYSNSQLDDDNDDPSPISQFGDNLKMRNQPDWNKPTAKVHPMNSSVLESGMIVAPGYAGLVNLGNTCFMNCVLQVLANTREFRDYFLENRFIDEINEDNPLGMRGQLADTFGHLLHSLWSCKKMCLEPRRLKDLIAKKNHQFFGFAQHDAHEFLAFLLDGLHEDLNRIKKKPYTPTIDSDSRPDEIVAAEAWSQYKQRNDSVVVDLFQGQYKSKLVCPKCGKVSITFDPFLYLSVPLPKKMKVIPVTFMWKEYYKKPVRFQIQVGQDSTVEKLKEELYARTHVLPSHIRVFETYAGRIHKVFGHGSSLANVEAKDLIIACEVLSEEVAGEPVKEIFVMQRTLYPSEYPSNCAFCHKTVVDTNPLKRCTKCYRVGYCDQLCQRNHWNAHKPTCSNSPEPIGCPFLLSIPASRATYSYLVKHMEGFSRYSVDIFQPPVKSEGKLPSSTLPVTNLNTSLSQSSSSLNSLDSLSSASSTCTLTGDQSDPQTQLESGGEESELIDNQDSGRYSTSDKGYESSSSKSLEKIVPMSHVMGVQAAEVDREKATPTFFIKPVNKDGIGIKVADRFEDKGDQPLDLSNCEILSMDWRNSEKFNSYVLVRSKELEAEEVDNLNNMAASNWNKPSLHQCLELFTEPEVLSPEEAWYCPSCKKHVEATKQMAVWRLPHTLIIQLKRFSFQNFLLRSKIKKHIDFPTRGLDMSPFCQGLKASDQRPIYDLYGVANHHGLLIGGHYTSYVRLASDGTPGSSEIGWRLCDDSCVTPIANEKSVVTADAYLLFYRRRGCQAVIGIPPSLSSASSRRFMDTALGAAPAPYAIPDDERNGNIVFPTQNSTRLKESINNKLLWDLNNGEASGRASFEAMNIENMSRAQAASSTDPLSIMTHYTSSSSLSPKLLQGPVYKDVSEKSDPEKDYFDCDNREINILNDYDFVDADDNDREDRSFAMDSMADLGYTDMEAVD</sequence>
<dbReference type="GO" id="GO:0004843">
    <property type="term" value="F:cysteine-type deubiquitinase activity"/>
    <property type="evidence" value="ECO:0007669"/>
    <property type="project" value="UniProtKB-EC"/>
</dbReference>
<dbReference type="InterPro" id="IPR038765">
    <property type="entry name" value="Papain-like_cys_pep_sf"/>
</dbReference>
<dbReference type="SUPFAM" id="SSF49764">
    <property type="entry name" value="HSP20-like chaperones"/>
    <property type="match status" value="2"/>
</dbReference>
<dbReference type="InterPro" id="IPR008978">
    <property type="entry name" value="HSP20-like_chaperone"/>
</dbReference>
<keyword evidence="5" id="KW-0862">Zinc</keyword>
<dbReference type="Pfam" id="PF01753">
    <property type="entry name" value="zf-MYND"/>
    <property type="match status" value="1"/>
</dbReference>
<dbReference type="InterPro" id="IPR050185">
    <property type="entry name" value="Ub_carboxyl-term_hydrolase"/>
</dbReference>
<feature type="domain" description="CS" evidence="10">
    <location>
        <begin position="77"/>
        <end position="164"/>
    </location>
</feature>
<evidence type="ECO:0000313" key="11">
    <source>
        <dbReference type="Proteomes" id="UP001165740"/>
    </source>
</evidence>
<dbReference type="InterPro" id="IPR002893">
    <property type="entry name" value="Znf_MYND"/>
</dbReference>
<dbReference type="InterPro" id="IPR007052">
    <property type="entry name" value="CS_dom"/>
</dbReference>
<feature type="domain" description="MYND-type" evidence="9">
    <location>
        <begin position="744"/>
        <end position="785"/>
    </location>
</feature>
<dbReference type="Proteomes" id="UP001165740">
    <property type="component" value="Chromosome 4"/>
</dbReference>
<keyword evidence="4 6" id="KW-0863">Zinc-finger</keyword>
<feature type="domain" description="CS" evidence="10">
    <location>
        <begin position="224"/>
        <end position="325"/>
    </location>
</feature>
<gene>
    <name evidence="12" type="primary">LOC106073852</name>
</gene>
<dbReference type="GO" id="GO:0008270">
    <property type="term" value="F:zinc ion binding"/>
    <property type="evidence" value="ECO:0007669"/>
    <property type="project" value="UniProtKB-KW"/>
</dbReference>
<feature type="region of interest" description="Disordered" evidence="7">
    <location>
        <begin position="867"/>
        <end position="915"/>
    </location>
</feature>
<evidence type="ECO:0000256" key="6">
    <source>
        <dbReference type="PROSITE-ProRule" id="PRU00134"/>
    </source>
</evidence>
<evidence type="ECO:0000256" key="3">
    <source>
        <dbReference type="ARBA" id="ARBA00022723"/>
    </source>
</evidence>
<feature type="compositionally biased region" description="Polar residues" evidence="7">
    <location>
        <begin position="873"/>
        <end position="883"/>
    </location>
</feature>
<dbReference type="Gene3D" id="6.10.140.2220">
    <property type="match status" value="1"/>
</dbReference>
<dbReference type="SUPFAM" id="SSF54001">
    <property type="entry name" value="Cysteine proteinases"/>
    <property type="match status" value="1"/>
</dbReference>
<dbReference type="Gene3D" id="3.90.70.10">
    <property type="entry name" value="Cysteine proteinases"/>
    <property type="match status" value="2"/>
</dbReference>
<dbReference type="InterPro" id="IPR028889">
    <property type="entry name" value="USP"/>
</dbReference>
<dbReference type="PROSITE" id="PS51203">
    <property type="entry name" value="CS"/>
    <property type="match status" value="2"/>
</dbReference>
<dbReference type="PANTHER" id="PTHR21646">
    <property type="entry name" value="UBIQUITIN CARBOXYL-TERMINAL HYDROLASE"/>
    <property type="match status" value="1"/>
</dbReference>
<dbReference type="Gene3D" id="2.60.40.790">
    <property type="match status" value="2"/>
</dbReference>
<dbReference type="PROSITE" id="PS01360">
    <property type="entry name" value="ZF_MYND_1"/>
    <property type="match status" value="1"/>
</dbReference>
<dbReference type="PROSITE" id="PS50235">
    <property type="entry name" value="USP_3"/>
    <property type="match status" value="1"/>
</dbReference>
<feature type="region of interest" description="Disordered" evidence="7">
    <location>
        <begin position="381"/>
        <end position="410"/>
    </location>
</feature>
<name>A0A9W3A9Y3_BIOGL</name>
<feature type="domain" description="USP" evidence="8">
    <location>
        <begin position="451"/>
        <end position="1173"/>
    </location>
</feature>
<evidence type="ECO:0000256" key="5">
    <source>
        <dbReference type="ARBA" id="ARBA00022833"/>
    </source>
</evidence>
<dbReference type="CDD" id="cd06466">
    <property type="entry name" value="p23_CS_SGT1_like"/>
    <property type="match status" value="1"/>
</dbReference>
<dbReference type="PROSITE" id="PS50865">
    <property type="entry name" value="ZF_MYND_2"/>
    <property type="match status" value="1"/>
</dbReference>
<dbReference type="RefSeq" id="XP_055883991.1">
    <property type="nucleotide sequence ID" value="XM_056028016.1"/>
</dbReference>
<proteinExistence type="predicted"/>
<evidence type="ECO:0000256" key="7">
    <source>
        <dbReference type="SAM" id="MobiDB-lite"/>
    </source>
</evidence>
<accession>A0A9W3A9Y3</accession>
<dbReference type="InterPro" id="IPR001394">
    <property type="entry name" value="Peptidase_C19_UCH"/>
</dbReference>
<dbReference type="InterPro" id="IPR018200">
    <property type="entry name" value="USP_CS"/>
</dbReference>
<protein>
    <recommendedName>
        <fullName evidence="2">ubiquitinyl hydrolase 1</fullName>
        <ecNumber evidence="2">3.4.19.12</ecNumber>
    </recommendedName>
</protein>
<reference evidence="12" key="1">
    <citation type="submission" date="2025-08" db="UniProtKB">
        <authorList>
            <consortium name="RefSeq"/>
        </authorList>
    </citation>
    <scope>IDENTIFICATION</scope>
</reference>
<dbReference type="GO" id="GO:0016579">
    <property type="term" value="P:protein deubiquitination"/>
    <property type="evidence" value="ECO:0007669"/>
    <property type="project" value="InterPro"/>
</dbReference>
<dbReference type="Pfam" id="PF04969">
    <property type="entry name" value="CS"/>
    <property type="match status" value="2"/>
</dbReference>
<keyword evidence="3" id="KW-0479">Metal-binding</keyword>
<keyword evidence="11" id="KW-1185">Reference proteome</keyword>
<evidence type="ECO:0000259" key="9">
    <source>
        <dbReference type="PROSITE" id="PS50865"/>
    </source>
</evidence>
<evidence type="ECO:0000256" key="1">
    <source>
        <dbReference type="ARBA" id="ARBA00000707"/>
    </source>
</evidence>
<evidence type="ECO:0000313" key="12">
    <source>
        <dbReference type="RefSeq" id="XP_055883991.1"/>
    </source>
</evidence>
<dbReference type="PROSITE" id="PS00973">
    <property type="entry name" value="USP_2"/>
    <property type="match status" value="1"/>
</dbReference>
<dbReference type="PANTHER" id="PTHR21646:SF74">
    <property type="entry name" value="UBIQUITIN CARBOXYL-TERMINAL HYDROLASE 19"/>
    <property type="match status" value="1"/>
</dbReference>
<dbReference type="EC" id="3.4.19.12" evidence="2"/>
<dbReference type="SUPFAM" id="SSF144232">
    <property type="entry name" value="HIT/MYND zinc finger-like"/>
    <property type="match status" value="1"/>
</dbReference>
<comment type="catalytic activity">
    <reaction evidence="1">
        <text>Thiol-dependent hydrolysis of ester, thioester, amide, peptide and isopeptide bonds formed by the C-terminal Gly of ubiquitin (a 76-residue protein attached to proteins as an intracellular targeting signal).</text>
        <dbReference type="EC" id="3.4.19.12"/>
    </reaction>
</comment>
<organism evidence="11 12">
    <name type="scientific">Biomphalaria glabrata</name>
    <name type="common">Bloodfluke planorb</name>
    <name type="synonym">Freshwater snail</name>
    <dbReference type="NCBI Taxonomy" id="6526"/>
    <lineage>
        <taxon>Eukaryota</taxon>
        <taxon>Metazoa</taxon>
        <taxon>Spiralia</taxon>
        <taxon>Lophotrochozoa</taxon>
        <taxon>Mollusca</taxon>
        <taxon>Gastropoda</taxon>
        <taxon>Heterobranchia</taxon>
        <taxon>Euthyneura</taxon>
        <taxon>Panpulmonata</taxon>
        <taxon>Hygrophila</taxon>
        <taxon>Lymnaeoidea</taxon>
        <taxon>Planorbidae</taxon>
        <taxon>Biomphalaria</taxon>
    </lineage>
</organism>
<evidence type="ECO:0000259" key="10">
    <source>
        <dbReference type="PROSITE" id="PS51203"/>
    </source>
</evidence>
<evidence type="ECO:0000259" key="8">
    <source>
        <dbReference type="PROSITE" id="PS50235"/>
    </source>
</evidence>